<feature type="domain" description="BTB" evidence="1">
    <location>
        <begin position="23"/>
        <end position="93"/>
    </location>
</feature>
<name>A0A397JXS9_9GLOM</name>
<dbReference type="Pfam" id="PF00651">
    <property type="entry name" value="BTB"/>
    <property type="match status" value="1"/>
</dbReference>
<organism evidence="3 4">
    <name type="scientific">Diversispora epigaea</name>
    <dbReference type="NCBI Taxonomy" id="1348612"/>
    <lineage>
        <taxon>Eukaryota</taxon>
        <taxon>Fungi</taxon>
        <taxon>Fungi incertae sedis</taxon>
        <taxon>Mucoromycota</taxon>
        <taxon>Glomeromycotina</taxon>
        <taxon>Glomeromycetes</taxon>
        <taxon>Diversisporales</taxon>
        <taxon>Diversisporaceae</taxon>
        <taxon>Diversispora</taxon>
    </lineage>
</organism>
<dbReference type="PANTHER" id="PTHR46306:SF1">
    <property type="entry name" value="BTB_POZ DOMAIN-CONTAINING PROTEIN 9"/>
    <property type="match status" value="1"/>
</dbReference>
<reference evidence="3 4" key="1">
    <citation type="submission" date="2018-08" db="EMBL/GenBank/DDBJ databases">
        <title>Genome and evolution of the arbuscular mycorrhizal fungus Diversispora epigaea (formerly Glomus versiforme) and its bacterial endosymbionts.</title>
        <authorList>
            <person name="Sun X."/>
            <person name="Fei Z."/>
            <person name="Harrison M."/>
        </authorList>
    </citation>
    <scope>NUCLEOTIDE SEQUENCE [LARGE SCALE GENOMIC DNA]</scope>
    <source>
        <strain evidence="3 4">IT104</strain>
    </source>
</reference>
<dbReference type="PROSITE" id="PS51886">
    <property type="entry name" value="TLDC"/>
    <property type="match status" value="1"/>
</dbReference>
<dbReference type="InterPro" id="IPR000210">
    <property type="entry name" value="BTB/POZ_dom"/>
</dbReference>
<dbReference type="GO" id="GO:0005737">
    <property type="term" value="C:cytoplasm"/>
    <property type="evidence" value="ECO:0007669"/>
    <property type="project" value="TreeGrafter"/>
</dbReference>
<evidence type="ECO:0008006" key="5">
    <source>
        <dbReference type="Google" id="ProtNLM"/>
    </source>
</evidence>
<dbReference type="InterPro" id="IPR006571">
    <property type="entry name" value="TLDc_dom"/>
</dbReference>
<evidence type="ECO:0000259" key="1">
    <source>
        <dbReference type="PROSITE" id="PS50097"/>
    </source>
</evidence>
<dbReference type="InterPro" id="IPR011333">
    <property type="entry name" value="SKP1/BTB/POZ_sf"/>
</dbReference>
<dbReference type="Proteomes" id="UP000266861">
    <property type="component" value="Unassembled WGS sequence"/>
</dbReference>
<dbReference type="InterPro" id="IPR011705">
    <property type="entry name" value="BACK"/>
</dbReference>
<accession>A0A397JXS9</accession>
<dbReference type="Pfam" id="PF07534">
    <property type="entry name" value="TLD"/>
    <property type="match status" value="1"/>
</dbReference>
<dbReference type="OrthoDB" id="1022638at2759"/>
<dbReference type="PANTHER" id="PTHR46306">
    <property type="entry name" value="BTB/POZ DOMAIN-CONTAINING PROTEIN 9"/>
    <property type="match status" value="1"/>
</dbReference>
<proteinExistence type="predicted"/>
<evidence type="ECO:0000313" key="3">
    <source>
        <dbReference type="EMBL" id="RHZ89683.1"/>
    </source>
</evidence>
<dbReference type="Gene3D" id="3.30.710.10">
    <property type="entry name" value="Potassium Channel Kv1.1, Chain A"/>
    <property type="match status" value="1"/>
</dbReference>
<dbReference type="SMART" id="SM00225">
    <property type="entry name" value="BTB"/>
    <property type="match status" value="1"/>
</dbReference>
<feature type="domain" description="TLDc" evidence="2">
    <location>
        <begin position="254"/>
        <end position="433"/>
    </location>
</feature>
<sequence length="436" mass="51407">MSLKFFDKLSQNFIELLNDKDDYNVIIEIENKEKSYTAHSNILKYRSPYFRKELENIQPNENNIKTIIESSVSSQIFDVILKYIYGGIVNLENVETRFIFDLMLAANKFELNELTNKLETYLIDNKASWLKTYFSLIYRTIFNENNFKNLENYCNYIIAKHPNIIFDSSYFTFLPVSALVSLLKRDDLQIEEVKIWDYVIKWGIAQNSTLPTNLEEWSKENFLTLKTTLQQYLIKNFLINNYELPLRTEEPFSTIISEEHAAEISAWIDRKTTTYSTTNIPYKFELILRGTRNGFAPQTFWNICHGHAKTVVVIKVKGTNEILGGYNPLAWDIFYIDGKWMKTIDSFIFSLKNGNIQNSVLSRVQNSHYAIRNASKDRRNKVGPRFGEFFLYSDKSDFTLDQNRYYVLSNHYEKQIRTSSYFSIVNYEVFKIVRKS</sequence>
<keyword evidence="4" id="KW-1185">Reference proteome</keyword>
<dbReference type="Pfam" id="PF07707">
    <property type="entry name" value="BACK"/>
    <property type="match status" value="1"/>
</dbReference>
<comment type="caution">
    <text evidence="3">The sequence shown here is derived from an EMBL/GenBank/DDBJ whole genome shotgun (WGS) entry which is preliminary data.</text>
</comment>
<dbReference type="EMBL" id="PQFF01000011">
    <property type="protein sequence ID" value="RHZ89683.1"/>
    <property type="molecule type" value="Genomic_DNA"/>
</dbReference>
<evidence type="ECO:0000313" key="4">
    <source>
        <dbReference type="Proteomes" id="UP000266861"/>
    </source>
</evidence>
<protein>
    <recommendedName>
        <fullName evidence="5">BTB domain-containing protein</fullName>
    </recommendedName>
</protein>
<dbReference type="AlphaFoldDB" id="A0A397JXS9"/>
<dbReference type="Gene3D" id="1.25.40.420">
    <property type="match status" value="1"/>
</dbReference>
<gene>
    <name evidence="3" type="ORF">Glove_13g159</name>
</gene>
<dbReference type="SUPFAM" id="SSF54695">
    <property type="entry name" value="POZ domain"/>
    <property type="match status" value="1"/>
</dbReference>
<dbReference type="InterPro" id="IPR052407">
    <property type="entry name" value="BTB_POZ_domain_cont_9"/>
</dbReference>
<dbReference type="PROSITE" id="PS50097">
    <property type="entry name" value="BTB"/>
    <property type="match status" value="1"/>
</dbReference>
<evidence type="ECO:0000259" key="2">
    <source>
        <dbReference type="PROSITE" id="PS51886"/>
    </source>
</evidence>